<dbReference type="CDD" id="cd06170">
    <property type="entry name" value="LuxR_C_like"/>
    <property type="match status" value="1"/>
</dbReference>
<feature type="domain" description="HTH luxR-type" evidence="4">
    <location>
        <begin position="201"/>
        <end position="266"/>
    </location>
</feature>
<reference evidence="5" key="1">
    <citation type="journal article" date="2018" name="Int. J. Syst. Evol. Microbiol.">
        <title>Jatrophihabitans telluris sp. nov., isolated from sediment soil of lava forest wetlands and the emended description of the genus Jatrophihabitans.</title>
        <authorList>
            <person name="Lee K.C."/>
            <person name="Suh M.K."/>
            <person name="Eom M.K."/>
            <person name="Kim K.K."/>
            <person name="Kim J.S."/>
            <person name="Kim D.S."/>
            <person name="Ko S.H."/>
            <person name="Shin Y.K."/>
            <person name="Lee J.S."/>
        </authorList>
    </citation>
    <scope>NUCLEOTIDE SEQUENCE</scope>
    <source>
        <strain evidence="5">N237</strain>
    </source>
</reference>
<dbReference type="InterPro" id="IPR036388">
    <property type="entry name" value="WH-like_DNA-bd_sf"/>
</dbReference>
<evidence type="ECO:0000256" key="2">
    <source>
        <dbReference type="ARBA" id="ARBA00023125"/>
    </source>
</evidence>
<reference evidence="5" key="2">
    <citation type="submission" date="2022-05" db="EMBL/GenBank/DDBJ databases">
        <authorList>
            <person name="Kim J.-S."/>
            <person name="Lee K."/>
            <person name="Suh M."/>
            <person name="Eom M."/>
            <person name="Kim J.-S."/>
            <person name="Kim D.-S."/>
            <person name="Ko S.-H."/>
            <person name="Shin Y."/>
            <person name="Lee J.-S."/>
        </authorList>
    </citation>
    <scope>NUCLEOTIDE SEQUENCE</scope>
    <source>
        <strain evidence="5">N237</strain>
    </source>
</reference>
<dbReference type="EMBL" id="CP097332">
    <property type="protein sequence ID" value="UQX88694.1"/>
    <property type="molecule type" value="Genomic_DNA"/>
</dbReference>
<keyword evidence="6" id="KW-1185">Reference proteome</keyword>
<dbReference type="InterPro" id="IPR000792">
    <property type="entry name" value="Tscrpt_reg_LuxR_C"/>
</dbReference>
<evidence type="ECO:0000313" key="5">
    <source>
        <dbReference type="EMBL" id="UQX88694.1"/>
    </source>
</evidence>
<dbReference type="SUPFAM" id="SSF46894">
    <property type="entry name" value="C-terminal effector domain of the bipartite response regulators"/>
    <property type="match status" value="1"/>
</dbReference>
<dbReference type="PROSITE" id="PS50043">
    <property type="entry name" value="HTH_LUXR_2"/>
    <property type="match status" value="1"/>
</dbReference>
<protein>
    <submittedName>
        <fullName evidence="5">Helix-turn-helix transcriptional regulator</fullName>
    </submittedName>
</protein>
<dbReference type="InterPro" id="IPR016032">
    <property type="entry name" value="Sig_transdc_resp-reg_C-effctor"/>
</dbReference>
<organism evidence="5 6">
    <name type="scientific">Jatrophihabitans telluris</name>
    <dbReference type="NCBI Taxonomy" id="2038343"/>
    <lineage>
        <taxon>Bacteria</taxon>
        <taxon>Bacillati</taxon>
        <taxon>Actinomycetota</taxon>
        <taxon>Actinomycetes</taxon>
        <taxon>Jatrophihabitantales</taxon>
        <taxon>Jatrophihabitantaceae</taxon>
        <taxon>Jatrophihabitans</taxon>
    </lineage>
</organism>
<dbReference type="Proteomes" id="UP001056336">
    <property type="component" value="Chromosome"/>
</dbReference>
<dbReference type="RefSeq" id="WP_249772405.1">
    <property type="nucleotide sequence ID" value="NZ_CP097332.1"/>
</dbReference>
<gene>
    <name evidence="5" type="ORF">M6D93_01520</name>
</gene>
<proteinExistence type="predicted"/>
<keyword evidence="3" id="KW-0804">Transcription</keyword>
<dbReference type="Gene3D" id="1.10.10.10">
    <property type="entry name" value="Winged helix-like DNA-binding domain superfamily/Winged helix DNA-binding domain"/>
    <property type="match status" value="1"/>
</dbReference>
<dbReference type="Pfam" id="PF00196">
    <property type="entry name" value="GerE"/>
    <property type="match status" value="1"/>
</dbReference>
<keyword evidence="2" id="KW-0238">DNA-binding</keyword>
<evidence type="ECO:0000259" key="4">
    <source>
        <dbReference type="PROSITE" id="PS50043"/>
    </source>
</evidence>
<evidence type="ECO:0000313" key="6">
    <source>
        <dbReference type="Proteomes" id="UP001056336"/>
    </source>
</evidence>
<accession>A0ABY4QZ55</accession>
<keyword evidence="1" id="KW-0805">Transcription regulation</keyword>
<name>A0ABY4QZ55_9ACTN</name>
<evidence type="ECO:0000256" key="3">
    <source>
        <dbReference type="ARBA" id="ARBA00023163"/>
    </source>
</evidence>
<sequence length="277" mass="31095">MTAVRSSRVISDNALRARSHRWALDLLGASASAPGREEFLRIVMPGLHDLLQCDEVGFADVSASDYRIVSTCGYPTPMSDVPQAARLWLARPRDHPWLDHLARHRDPHAARLTDLMPRVDFTRSLYYVEFYRPRRLRFADFATISTANHRLVGISLGRELRDFGPREHELFEQLRRPLGGIWRGLGDGDVTSQLAALAAWGTSHDVALTPAELRVVGLLLTGRSNRAIAAELHVSTKAVEQHLTRVYRRFHVDTRIQLALLLKDASSADERPGQASQ</sequence>
<evidence type="ECO:0000256" key="1">
    <source>
        <dbReference type="ARBA" id="ARBA00023015"/>
    </source>
</evidence>
<dbReference type="SMART" id="SM00421">
    <property type="entry name" value="HTH_LUXR"/>
    <property type="match status" value="1"/>
</dbReference>
<dbReference type="PANTHER" id="PTHR44688:SF16">
    <property type="entry name" value="DNA-BINDING TRANSCRIPTIONAL ACTIVATOR DEVR_DOSR"/>
    <property type="match status" value="1"/>
</dbReference>
<dbReference type="PANTHER" id="PTHR44688">
    <property type="entry name" value="DNA-BINDING TRANSCRIPTIONAL ACTIVATOR DEVR_DOSR"/>
    <property type="match status" value="1"/>
</dbReference>
<dbReference type="PRINTS" id="PR00038">
    <property type="entry name" value="HTHLUXR"/>
</dbReference>